<organism evidence="2 3">
    <name type="scientific">Thyridium curvatum</name>
    <dbReference type="NCBI Taxonomy" id="1093900"/>
    <lineage>
        <taxon>Eukaryota</taxon>
        <taxon>Fungi</taxon>
        <taxon>Dikarya</taxon>
        <taxon>Ascomycota</taxon>
        <taxon>Pezizomycotina</taxon>
        <taxon>Sordariomycetes</taxon>
        <taxon>Sordariomycetidae</taxon>
        <taxon>Thyridiales</taxon>
        <taxon>Thyridiaceae</taxon>
        <taxon>Thyridium</taxon>
    </lineage>
</organism>
<dbReference type="RefSeq" id="XP_030997996.1">
    <property type="nucleotide sequence ID" value="XM_031138288.1"/>
</dbReference>
<proteinExistence type="predicted"/>
<name>A0A507AZL8_9PEZI</name>
<sequence length="242" mass="27710">MEYPPWDDDFEEQQLAWQPGCTVTLMQPDIVLKRGAKVRPNEETAMRLANEYAPGIPIPKIYMTSYKTGNGPIGYGELYMSTLPGISLHSVWAGFDDATKLRICRDLMALPVLTLWSAAILTLRPLLSMIRHFELAYMKRYVANNGLSYRDPPDLRDLLPRSDISVFTHGDIGPRNILVDEAGHISGLLDWESSGWFPDYWEMAQIIRHGHGVEHDWPHWMTIASQEQWDLTGIQKARRVLF</sequence>
<dbReference type="AlphaFoldDB" id="A0A507AZL8"/>
<keyword evidence="3" id="KW-1185">Reference proteome</keyword>
<dbReference type="PANTHER" id="PTHR21310">
    <property type="entry name" value="AMINOGLYCOSIDE PHOSPHOTRANSFERASE-RELATED-RELATED"/>
    <property type="match status" value="1"/>
</dbReference>
<protein>
    <recommendedName>
        <fullName evidence="1">Aminoglycoside phosphotransferase domain-containing protein</fullName>
    </recommendedName>
</protein>
<dbReference type="STRING" id="1093900.A0A507AZL8"/>
<accession>A0A507AZL8</accession>
<dbReference type="InterPro" id="IPR011009">
    <property type="entry name" value="Kinase-like_dom_sf"/>
</dbReference>
<dbReference type="Proteomes" id="UP000319257">
    <property type="component" value="Unassembled WGS sequence"/>
</dbReference>
<dbReference type="GeneID" id="41971381"/>
<dbReference type="PANTHER" id="PTHR21310:SF15">
    <property type="entry name" value="AMINOGLYCOSIDE PHOSPHOTRANSFERASE DOMAIN-CONTAINING PROTEIN"/>
    <property type="match status" value="1"/>
</dbReference>
<reference evidence="2 3" key="1">
    <citation type="submission" date="2019-06" db="EMBL/GenBank/DDBJ databases">
        <title>Draft genome sequence of the filamentous fungus Phialemoniopsis curvata isolated from diesel fuel.</title>
        <authorList>
            <person name="Varaljay V.A."/>
            <person name="Lyon W.J."/>
            <person name="Crouch A.L."/>
            <person name="Drake C.E."/>
            <person name="Hollomon J.M."/>
            <person name="Nadeau L.J."/>
            <person name="Nunn H.S."/>
            <person name="Stevenson B.S."/>
            <person name="Bojanowski C.L."/>
            <person name="Crookes-Goodson W.J."/>
        </authorList>
    </citation>
    <scope>NUCLEOTIDE SEQUENCE [LARGE SCALE GENOMIC DNA]</scope>
    <source>
        <strain evidence="2 3">D216</strain>
    </source>
</reference>
<dbReference type="Pfam" id="PF01636">
    <property type="entry name" value="APH"/>
    <property type="match status" value="1"/>
</dbReference>
<dbReference type="InterPro" id="IPR051678">
    <property type="entry name" value="AGP_Transferase"/>
</dbReference>
<evidence type="ECO:0000259" key="1">
    <source>
        <dbReference type="Pfam" id="PF01636"/>
    </source>
</evidence>
<dbReference type="Gene3D" id="3.90.1200.10">
    <property type="match status" value="1"/>
</dbReference>
<evidence type="ECO:0000313" key="2">
    <source>
        <dbReference type="EMBL" id="TPX16285.1"/>
    </source>
</evidence>
<dbReference type="InterPro" id="IPR002575">
    <property type="entry name" value="Aminoglycoside_PTrfase"/>
</dbReference>
<feature type="domain" description="Aminoglycoside phosphotransferase" evidence="1">
    <location>
        <begin position="40"/>
        <end position="202"/>
    </location>
</feature>
<gene>
    <name evidence="2" type="ORF">E0L32_003934</name>
</gene>
<dbReference type="EMBL" id="SKBQ01000018">
    <property type="protein sequence ID" value="TPX16285.1"/>
    <property type="molecule type" value="Genomic_DNA"/>
</dbReference>
<evidence type="ECO:0000313" key="3">
    <source>
        <dbReference type="Proteomes" id="UP000319257"/>
    </source>
</evidence>
<dbReference type="InParanoid" id="A0A507AZL8"/>
<dbReference type="OrthoDB" id="5404599at2759"/>
<dbReference type="SUPFAM" id="SSF56112">
    <property type="entry name" value="Protein kinase-like (PK-like)"/>
    <property type="match status" value="1"/>
</dbReference>
<comment type="caution">
    <text evidence="2">The sequence shown here is derived from an EMBL/GenBank/DDBJ whole genome shotgun (WGS) entry which is preliminary data.</text>
</comment>